<evidence type="ECO:0000256" key="2">
    <source>
        <dbReference type="ARBA" id="ARBA00022737"/>
    </source>
</evidence>
<keyword evidence="3" id="KW-1015">Disulfide bond</keyword>
<dbReference type="PANTHER" id="PTHR38934">
    <property type="entry name" value="HYPHALLY REGULATED CELL WALL PROTEIN 1"/>
    <property type="match status" value="1"/>
</dbReference>
<evidence type="ECO:0000256" key="3">
    <source>
        <dbReference type="ARBA" id="ARBA00023157"/>
    </source>
</evidence>
<organism evidence="5 6">
    <name type="scientific">Paramecium sonneborni</name>
    <dbReference type="NCBI Taxonomy" id="65129"/>
    <lineage>
        <taxon>Eukaryota</taxon>
        <taxon>Sar</taxon>
        <taxon>Alveolata</taxon>
        <taxon>Ciliophora</taxon>
        <taxon>Intramacronucleata</taxon>
        <taxon>Oligohymenophorea</taxon>
        <taxon>Peniculida</taxon>
        <taxon>Parameciidae</taxon>
        <taxon>Paramecium</taxon>
    </lineage>
</organism>
<keyword evidence="6" id="KW-1185">Reference proteome</keyword>
<protein>
    <recommendedName>
        <fullName evidence="7">Insulin-like growth factor binding protein, N-terminal</fullName>
    </recommendedName>
</protein>
<reference evidence="5" key="1">
    <citation type="submission" date="2021-01" db="EMBL/GenBank/DDBJ databases">
        <authorList>
            <consortium name="Genoscope - CEA"/>
            <person name="William W."/>
        </authorList>
    </citation>
    <scope>NUCLEOTIDE SEQUENCE</scope>
</reference>
<dbReference type="SMART" id="SM00261">
    <property type="entry name" value="FU"/>
    <property type="match status" value="8"/>
</dbReference>
<keyword evidence="4" id="KW-1133">Transmembrane helix</keyword>
<evidence type="ECO:0008006" key="7">
    <source>
        <dbReference type="Google" id="ProtNLM"/>
    </source>
</evidence>
<evidence type="ECO:0000256" key="1">
    <source>
        <dbReference type="ARBA" id="ARBA00022729"/>
    </source>
</evidence>
<keyword evidence="2" id="KW-0677">Repeat</keyword>
<dbReference type="CDD" id="cd00064">
    <property type="entry name" value="FU"/>
    <property type="match status" value="1"/>
</dbReference>
<keyword evidence="1" id="KW-0732">Signal</keyword>
<evidence type="ECO:0000313" key="6">
    <source>
        <dbReference type="Proteomes" id="UP000692954"/>
    </source>
</evidence>
<sequence>MFYLLINLIQLANSEWQLIYSDFYEEKIVTNLNWKSLESCSILSSQSTSTRQCMKNSLEFIRLNEIIRGVEKEFYYPHYQIRIITDVIYIYAKSGVNTVFQIQLIDFSGLLVIFQRLYQENILQKYDKVCQFDCGPGCNSIDKTRMEIKTQIIDAINHQIPSFKITYCFQPQDNLMRLGLRNILIYANSCHISCASCNGSTKSDCLTCYQGSPQGGICVCDESNKFTHKLIGCVQECPRDYYLADNLNYCQFNPRIKSMYNYFTQSTFSNGNQIPYEPWIYYPDPFHISNSNNIFVCSGQDQVGKFSYSQSMQLRLPENQGLAFLRIRVSFYFFGWQSDSVLKITVDQYSQMRIEKTLSNYTIFNGRLNKFDSLSCSSNNYDFLRIEAVLKTYTATPIIQFQAIQKLDSEFWSFNNVTIDYGLCQSNCTKCETYSKCLICESNFKLYRGMCVESCPMHSQLNNDNCLDYEDLINNSRYLIKAFYDMNTTFEEVTKVVDNFTHLNDNIQTSFTGAIYSFVPEKSVLGGVLVWRQGKFKKTFQNLQPHYKVSIRMNITYGDENNGWFKYELDSYQSNQIDNPKTGNINLVGDNQKETTVFVEYQYSHNQNQLDIVLSADTEKSSLEDAFIYVSEYFVIVHYCVPFCTSCTGPTISDCSIYTGYNQTHYCSSNMYLKFDSDTQIHTCAECDQLGCLECQSELVCSRCEFSDRIQFLLDQGQCICYPSQYLSNDQCIKCNQYCESCFGQNYDQCYSCNSDFHRAIKEFKCQCLDGFYDDGYNLECIPICGDQKIVDGEDCDDGNSNPFDGCDLCRYQCQDACLNCLNGKCYQCKHGYTYHQTTYQCLTTCGDQIIQGNEQCDDANNDVQDGCYLCNLQCDVHCINCQNGHCFKCDELNGWYFDGSNNCHNICGDGIITKDQEQCDDNNQNPFDLCNNCLLGCSDHCIICENGLCLQCEVGFKFLHQTQQCLPICGDSIIVGYEQCEDEYSQIINSCHQCKLKCNSKCLICEYHICLQCEFGYLLRNNMCEQHCGDGIKVGDEECENKQISQQLVSLGCLNCKQDCGSGCIICTKGICELCKSGYIRLQYECKPICGDMIIVDPEVCEDANMEPYDGCHLCQYSCVPQCLICQLGVCLEMQQPNIVDINPNETVFACSDYCLQCQNQNICIQCDQYFQLSNSYCVPICGDGFIITGLEQCEDGNDIQFDGCYQCQFQCSYGCIECEQLNKCIKCEDHLFRLDIQTNQCVINANQNDIDVLQSTITSNYQLNQAKCDQNYILINNICINQCGNGQLNPDFEECDDNNYQGGDGCSQNCIIEDSYQCLNTEGQLSFCILISSPQIILNLLSEKKNSTQIVEVTFSQQVKLKNDLLFEDLALFSITPLTNYGLFIQPINNISTILSYPIYHITIIFMEPVQDPVLDIKIDQQTIQNEFDVNLQKYEMKINLGNPFILSEETQNKLQSVIKMNEAAMYSMTGISSLAIITGNTIIIFGYLYQGFTPTNLRLIKDQ</sequence>
<feature type="transmembrane region" description="Helical" evidence="4">
    <location>
        <begin position="1466"/>
        <end position="1492"/>
    </location>
</feature>
<dbReference type="InterPro" id="IPR011936">
    <property type="entry name" value="Myxo_disulph_rpt"/>
</dbReference>
<dbReference type="NCBIfam" id="TIGR02232">
    <property type="entry name" value="myxo_disulf_rpt"/>
    <property type="match status" value="2"/>
</dbReference>
<evidence type="ECO:0000313" key="5">
    <source>
        <dbReference type="EMBL" id="CAD8084395.1"/>
    </source>
</evidence>
<gene>
    <name evidence="5" type="ORF">PSON_ATCC_30995.1.T0460249</name>
</gene>
<proteinExistence type="predicted"/>
<dbReference type="EMBL" id="CAJJDN010000046">
    <property type="protein sequence ID" value="CAD8084395.1"/>
    <property type="molecule type" value="Genomic_DNA"/>
</dbReference>
<evidence type="ECO:0000256" key="4">
    <source>
        <dbReference type="SAM" id="Phobius"/>
    </source>
</evidence>
<dbReference type="Pfam" id="PF13948">
    <property type="entry name" value="DUF4215"/>
    <property type="match status" value="8"/>
</dbReference>
<keyword evidence="4" id="KW-0812">Transmembrane</keyword>
<dbReference type="OrthoDB" id="300641at2759"/>
<accession>A0A8S1N5V0</accession>
<dbReference type="InterPro" id="IPR006212">
    <property type="entry name" value="Furin_repeat"/>
</dbReference>
<dbReference type="PANTHER" id="PTHR38934:SF6">
    <property type="entry name" value="CHROMOSOME UNDETERMINED SCAFFOLD_176, WHOLE GENOME SHOTGUN SEQUENCE"/>
    <property type="match status" value="1"/>
</dbReference>
<keyword evidence="4" id="KW-0472">Membrane</keyword>
<name>A0A8S1N5V0_9CILI</name>
<comment type="caution">
    <text evidence="5">The sequence shown here is derived from an EMBL/GenBank/DDBJ whole genome shotgun (WGS) entry which is preliminary data.</text>
</comment>
<dbReference type="Proteomes" id="UP000692954">
    <property type="component" value="Unassembled WGS sequence"/>
</dbReference>